<keyword evidence="3" id="KW-1185">Reference proteome</keyword>
<organism evidence="1">
    <name type="scientific">Physcomitrium patens</name>
    <name type="common">Spreading-leaved earth moss</name>
    <name type="synonym">Physcomitrella patens</name>
    <dbReference type="NCBI Taxonomy" id="3218"/>
    <lineage>
        <taxon>Eukaryota</taxon>
        <taxon>Viridiplantae</taxon>
        <taxon>Streptophyta</taxon>
        <taxon>Embryophyta</taxon>
        <taxon>Bryophyta</taxon>
        <taxon>Bryophytina</taxon>
        <taxon>Bryopsida</taxon>
        <taxon>Funariidae</taxon>
        <taxon>Funariales</taxon>
        <taxon>Funariaceae</taxon>
        <taxon>Physcomitrium</taxon>
    </lineage>
</organism>
<evidence type="ECO:0000313" key="1">
    <source>
        <dbReference type="EMBL" id="PNR30705.1"/>
    </source>
</evidence>
<dbReference type="Gramene" id="Pp3c22_11640V3.2">
    <property type="protein sequence ID" value="PAC:32904038.CDS.1"/>
    <property type="gene ID" value="Pp3c22_11640"/>
</dbReference>
<protein>
    <submittedName>
        <fullName evidence="1 2">Uncharacterized protein</fullName>
    </submittedName>
</protein>
<evidence type="ECO:0000313" key="2">
    <source>
        <dbReference type="EnsemblPlants" id="PAC:32904037.CDS.1"/>
    </source>
</evidence>
<name>A0A2K1IN51_PHYPA</name>
<reference evidence="1 3" key="1">
    <citation type="journal article" date="2008" name="Science">
        <title>The Physcomitrella genome reveals evolutionary insights into the conquest of land by plants.</title>
        <authorList>
            <person name="Rensing S."/>
            <person name="Lang D."/>
            <person name="Zimmer A."/>
            <person name="Terry A."/>
            <person name="Salamov A."/>
            <person name="Shapiro H."/>
            <person name="Nishiyama T."/>
            <person name="Perroud P.-F."/>
            <person name="Lindquist E."/>
            <person name="Kamisugi Y."/>
            <person name="Tanahashi T."/>
            <person name="Sakakibara K."/>
            <person name="Fujita T."/>
            <person name="Oishi K."/>
            <person name="Shin-I T."/>
            <person name="Kuroki Y."/>
            <person name="Toyoda A."/>
            <person name="Suzuki Y."/>
            <person name="Hashimoto A."/>
            <person name="Yamaguchi K."/>
            <person name="Sugano A."/>
            <person name="Kohara Y."/>
            <person name="Fujiyama A."/>
            <person name="Anterola A."/>
            <person name="Aoki S."/>
            <person name="Ashton N."/>
            <person name="Barbazuk W.B."/>
            <person name="Barker E."/>
            <person name="Bennetzen J."/>
            <person name="Bezanilla M."/>
            <person name="Blankenship R."/>
            <person name="Cho S.H."/>
            <person name="Dutcher S."/>
            <person name="Estelle M."/>
            <person name="Fawcett J.A."/>
            <person name="Gundlach H."/>
            <person name="Hanada K."/>
            <person name="Heyl A."/>
            <person name="Hicks K.A."/>
            <person name="Hugh J."/>
            <person name="Lohr M."/>
            <person name="Mayer K."/>
            <person name="Melkozernov A."/>
            <person name="Murata T."/>
            <person name="Nelson D."/>
            <person name="Pils B."/>
            <person name="Prigge M."/>
            <person name="Reiss B."/>
            <person name="Renner T."/>
            <person name="Rombauts S."/>
            <person name="Rushton P."/>
            <person name="Sanderfoot A."/>
            <person name="Schween G."/>
            <person name="Shiu S.-H."/>
            <person name="Stueber K."/>
            <person name="Theodoulou F.L."/>
            <person name="Tu H."/>
            <person name="Van de Peer Y."/>
            <person name="Verrier P.J."/>
            <person name="Waters E."/>
            <person name="Wood A."/>
            <person name="Yang L."/>
            <person name="Cove D."/>
            <person name="Cuming A."/>
            <person name="Hasebe M."/>
            <person name="Lucas S."/>
            <person name="Mishler D.B."/>
            <person name="Reski R."/>
            <person name="Grigoriev I."/>
            <person name="Quatrano R.S."/>
            <person name="Boore J.L."/>
        </authorList>
    </citation>
    <scope>NUCLEOTIDE SEQUENCE [LARGE SCALE GENOMIC DNA]</scope>
    <source>
        <strain evidence="2 3">cv. Gransden 2004</strain>
    </source>
</reference>
<reference evidence="1 3" key="2">
    <citation type="journal article" date="2018" name="Plant J.">
        <title>The Physcomitrella patens chromosome-scale assembly reveals moss genome structure and evolution.</title>
        <authorList>
            <person name="Lang D."/>
            <person name="Ullrich K.K."/>
            <person name="Murat F."/>
            <person name="Fuchs J."/>
            <person name="Jenkins J."/>
            <person name="Haas F.B."/>
            <person name="Piednoel M."/>
            <person name="Gundlach H."/>
            <person name="Van Bel M."/>
            <person name="Meyberg R."/>
            <person name="Vives C."/>
            <person name="Morata J."/>
            <person name="Symeonidi A."/>
            <person name="Hiss M."/>
            <person name="Muchero W."/>
            <person name="Kamisugi Y."/>
            <person name="Saleh O."/>
            <person name="Blanc G."/>
            <person name="Decker E.L."/>
            <person name="van Gessel N."/>
            <person name="Grimwood J."/>
            <person name="Hayes R.D."/>
            <person name="Graham S.W."/>
            <person name="Gunter L.E."/>
            <person name="McDaniel S.F."/>
            <person name="Hoernstein S.N.W."/>
            <person name="Larsson A."/>
            <person name="Li F.W."/>
            <person name="Perroud P.F."/>
            <person name="Phillips J."/>
            <person name="Ranjan P."/>
            <person name="Rokshar D.S."/>
            <person name="Rothfels C.J."/>
            <person name="Schneider L."/>
            <person name="Shu S."/>
            <person name="Stevenson D.W."/>
            <person name="Thummler F."/>
            <person name="Tillich M."/>
            <person name="Villarreal Aguilar J.C."/>
            <person name="Widiez T."/>
            <person name="Wong G.K."/>
            <person name="Wymore A."/>
            <person name="Zhang Y."/>
            <person name="Zimmer A.D."/>
            <person name="Quatrano R.S."/>
            <person name="Mayer K.F.X."/>
            <person name="Goodstein D."/>
            <person name="Casacuberta J.M."/>
            <person name="Vandepoele K."/>
            <person name="Reski R."/>
            <person name="Cuming A.C."/>
            <person name="Tuskan G.A."/>
            <person name="Maumus F."/>
            <person name="Salse J."/>
            <person name="Schmutz J."/>
            <person name="Rensing S.A."/>
        </authorList>
    </citation>
    <scope>NUCLEOTIDE SEQUENCE [LARGE SCALE GENOMIC DNA]</scope>
    <source>
        <strain evidence="2 3">cv. Gransden 2004</strain>
    </source>
</reference>
<dbReference type="InParanoid" id="A0A2K1IN51"/>
<dbReference type="EnsemblPlants" id="Pp3c22_11640V3.2">
    <property type="protein sequence ID" value="PAC:32904038.CDS.1"/>
    <property type="gene ID" value="Pp3c22_11640"/>
</dbReference>
<reference evidence="2" key="3">
    <citation type="submission" date="2020-12" db="UniProtKB">
        <authorList>
            <consortium name="EnsemblPlants"/>
        </authorList>
    </citation>
    <scope>IDENTIFICATION</scope>
</reference>
<sequence length="125" mass="13860">MKPASQPARQLRGGCVKTKSAHCACRDPFGGGGNACIWSSGQVGGWVWGVCVFTKSNLGRYLVTGFCCSPFAGVASKMRRFEFDRAHRVLAPHWILWWCHQSTPWVPCCSMHANFLATKKKEKPT</sequence>
<dbReference type="AlphaFoldDB" id="A0A2K1IN51"/>
<evidence type="ECO:0000313" key="3">
    <source>
        <dbReference type="Proteomes" id="UP000006727"/>
    </source>
</evidence>
<dbReference type="EMBL" id="ABEU02000022">
    <property type="protein sequence ID" value="PNR30705.1"/>
    <property type="molecule type" value="Genomic_DNA"/>
</dbReference>
<dbReference type="EnsemblPlants" id="Pp3c22_11640V3.1">
    <property type="protein sequence ID" value="PAC:32904037.CDS.1"/>
    <property type="gene ID" value="Pp3c22_11640"/>
</dbReference>
<proteinExistence type="predicted"/>
<dbReference type="PaxDb" id="3218-PP1S422_15V6.1"/>
<dbReference type="Gramene" id="Pp3c22_11640V3.1">
    <property type="protein sequence ID" value="PAC:32904037.CDS.1"/>
    <property type="gene ID" value="Pp3c22_11640"/>
</dbReference>
<accession>A0A2K1IN51</accession>
<gene>
    <name evidence="1" type="ORF">PHYPA_027021</name>
</gene>
<dbReference type="Proteomes" id="UP000006727">
    <property type="component" value="Chromosome 22"/>
</dbReference>